<keyword evidence="7" id="KW-1185">Reference proteome</keyword>
<evidence type="ECO:0000256" key="4">
    <source>
        <dbReference type="ARBA" id="ARBA00023163"/>
    </source>
</evidence>
<evidence type="ECO:0000256" key="1">
    <source>
        <dbReference type="ARBA" id="ARBA00023015"/>
    </source>
</evidence>
<dbReference type="PROSITE" id="PS00041">
    <property type="entry name" value="HTH_ARAC_FAMILY_1"/>
    <property type="match status" value="1"/>
</dbReference>
<dbReference type="InterPro" id="IPR020449">
    <property type="entry name" value="Tscrpt_reg_AraC-type_HTH"/>
</dbReference>
<dbReference type="InterPro" id="IPR018062">
    <property type="entry name" value="HTH_AraC-typ_CS"/>
</dbReference>
<dbReference type="Gene3D" id="1.10.10.60">
    <property type="entry name" value="Homeodomain-like"/>
    <property type="match status" value="1"/>
</dbReference>
<dbReference type="SUPFAM" id="SSF46689">
    <property type="entry name" value="Homeodomain-like"/>
    <property type="match status" value="1"/>
</dbReference>
<accession>A0ABW7D338</accession>
<sequence>MNNVFRPEDAVALPPAQVRHDVLDWLERDDGLAVLGFQIESARGLDREIDWHQHRRAQLISVEAGLLNIRTRHGNWSLPPGCAGWMPPGEPHTVGISGPLRGWGLIVSAEMAHDLPDQPCVVAISDLLQALAVRVTRWAPAAAADLRQQHMIEVLLDEIRNAPRQRMHLPMPQDRRLLRIASQLIANPADGRSLEQWAQWAGLSPRTLTRHFRDETTLSFAQWRQQARLADGLRRLSDGRSVSDIAHALGFSSPSAFVTVFRRHFGCPPGRYLARNGQPLNPTRGLASPAASG</sequence>
<dbReference type="InterPro" id="IPR003313">
    <property type="entry name" value="AraC-bd"/>
</dbReference>
<reference evidence="6 7" key="1">
    <citation type="submission" date="2024-09" db="EMBL/GenBank/DDBJ databases">
        <authorList>
            <consortium name="All-Russian atlas of soil microorganisms"/>
            <consortium name="as a basis for the search for new antimicrobial producers and enzymes with unique properties"/>
            <person name="Sokolova E.A."/>
            <person name="Voronina E.N."/>
        </authorList>
    </citation>
    <scope>NUCLEOTIDE SEQUENCE [LARGE SCALE GENOMIC DNA]</scope>
    <source>
        <strain evidence="6 7">AF-22b-331.1</strain>
    </source>
</reference>
<dbReference type="PROSITE" id="PS01124">
    <property type="entry name" value="HTH_ARAC_FAMILY_2"/>
    <property type="match status" value="1"/>
</dbReference>
<evidence type="ECO:0000256" key="2">
    <source>
        <dbReference type="ARBA" id="ARBA00023125"/>
    </source>
</evidence>
<dbReference type="InterPro" id="IPR011051">
    <property type="entry name" value="RmlC_Cupin_sf"/>
</dbReference>
<dbReference type="InterPro" id="IPR009057">
    <property type="entry name" value="Homeodomain-like_sf"/>
</dbReference>
<keyword evidence="2" id="KW-0238">DNA-binding</keyword>
<gene>
    <name evidence="6" type="ORF">ACEU0G_001973</name>
</gene>
<dbReference type="RefSeq" id="WP_259204218.1">
    <property type="nucleotide sequence ID" value="NZ_JBHGCJ010000024.1"/>
</dbReference>
<dbReference type="Proteomes" id="UP001605261">
    <property type="component" value="Unassembled WGS sequence"/>
</dbReference>
<comment type="caution">
    <text evidence="6">The sequence shown here is derived from an EMBL/GenBank/DDBJ whole genome shotgun (WGS) entry which is preliminary data.</text>
</comment>
<dbReference type="SUPFAM" id="SSF51182">
    <property type="entry name" value="RmlC-like cupins"/>
    <property type="match status" value="1"/>
</dbReference>
<name>A0ABW7D338_9GAMM</name>
<dbReference type="Pfam" id="PF12833">
    <property type="entry name" value="HTH_18"/>
    <property type="match status" value="1"/>
</dbReference>
<evidence type="ECO:0000259" key="5">
    <source>
        <dbReference type="PROSITE" id="PS01124"/>
    </source>
</evidence>
<dbReference type="CDD" id="cd06124">
    <property type="entry name" value="cupin_NimR-like_N"/>
    <property type="match status" value="1"/>
</dbReference>
<proteinExistence type="predicted"/>
<evidence type="ECO:0000256" key="3">
    <source>
        <dbReference type="ARBA" id="ARBA00023159"/>
    </source>
</evidence>
<keyword evidence="1" id="KW-0805">Transcription regulation</keyword>
<dbReference type="Pfam" id="PF02311">
    <property type="entry name" value="AraC_binding"/>
    <property type="match status" value="1"/>
</dbReference>
<organism evidence="6 7">
    <name type="scientific">Stenotrophomonas nematodicola</name>
    <dbReference type="NCBI Taxonomy" id="2656746"/>
    <lineage>
        <taxon>Bacteria</taxon>
        <taxon>Pseudomonadati</taxon>
        <taxon>Pseudomonadota</taxon>
        <taxon>Gammaproteobacteria</taxon>
        <taxon>Lysobacterales</taxon>
        <taxon>Lysobacteraceae</taxon>
        <taxon>Stenotrophomonas</taxon>
    </lineage>
</organism>
<dbReference type="PANTHER" id="PTHR11019">
    <property type="entry name" value="HTH-TYPE TRANSCRIPTIONAL REGULATOR NIMR"/>
    <property type="match status" value="1"/>
</dbReference>
<evidence type="ECO:0000313" key="6">
    <source>
        <dbReference type="EMBL" id="MFG6111631.1"/>
    </source>
</evidence>
<dbReference type="PANTHER" id="PTHR11019:SF159">
    <property type="entry name" value="TRANSCRIPTIONAL REGULATOR-RELATED"/>
    <property type="match status" value="1"/>
</dbReference>
<keyword evidence="4" id="KW-0804">Transcription</keyword>
<evidence type="ECO:0000313" key="7">
    <source>
        <dbReference type="Proteomes" id="UP001605261"/>
    </source>
</evidence>
<dbReference type="InterPro" id="IPR018060">
    <property type="entry name" value="HTH_AraC"/>
</dbReference>
<dbReference type="SMART" id="SM00342">
    <property type="entry name" value="HTH_ARAC"/>
    <property type="match status" value="1"/>
</dbReference>
<keyword evidence="3" id="KW-0010">Activator</keyword>
<protein>
    <submittedName>
        <fullName evidence="6">Helix-turn-helix transcriptional regulator</fullName>
    </submittedName>
</protein>
<dbReference type="EMBL" id="JBHGCJ010000024">
    <property type="protein sequence ID" value="MFG6111631.1"/>
    <property type="molecule type" value="Genomic_DNA"/>
</dbReference>
<feature type="domain" description="HTH araC/xylS-type" evidence="5">
    <location>
        <begin position="175"/>
        <end position="275"/>
    </location>
</feature>
<dbReference type="PRINTS" id="PR00032">
    <property type="entry name" value="HTHARAC"/>
</dbReference>